<keyword evidence="3" id="KW-1185">Reference proteome</keyword>
<feature type="transmembrane region" description="Helical" evidence="1">
    <location>
        <begin position="299"/>
        <end position="323"/>
    </location>
</feature>
<feature type="transmembrane region" description="Helical" evidence="1">
    <location>
        <begin position="275"/>
        <end position="293"/>
    </location>
</feature>
<feature type="transmembrane region" description="Helical" evidence="1">
    <location>
        <begin position="162"/>
        <end position="184"/>
    </location>
</feature>
<dbReference type="InterPro" id="IPR011701">
    <property type="entry name" value="MFS"/>
</dbReference>
<dbReference type="RefSeq" id="WP_184618978.1">
    <property type="nucleotide sequence ID" value="NZ_JACHEX010000001.1"/>
</dbReference>
<dbReference type="InterPro" id="IPR052528">
    <property type="entry name" value="Sugar_transport-like"/>
</dbReference>
<dbReference type="Gene3D" id="1.20.1250.20">
    <property type="entry name" value="MFS general substrate transporter like domains"/>
    <property type="match status" value="2"/>
</dbReference>
<dbReference type="InterPro" id="IPR036259">
    <property type="entry name" value="MFS_trans_sf"/>
</dbReference>
<feature type="transmembrane region" description="Helical" evidence="1">
    <location>
        <begin position="335"/>
        <end position="361"/>
    </location>
</feature>
<comment type="caution">
    <text evidence="2">The sequence shown here is derived from an EMBL/GenBank/DDBJ whole genome shotgun (WGS) entry which is preliminary data.</text>
</comment>
<feature type="transmembrane region" description="Helical" evidence="1">
    <location>
        <begin position="138"/>
        <end position="156"/>
    </location>
</feature>
<evidence type="ECO:0000313" key="2">
    <source>
        <dbReference type="EMBL" id="MBB6062313.1"/>
    </source>
</evidence>
<feature type="transmembrane region" description="Helical" evidence="1">
    <location>
        <begin position="40"/>
        <end position="59"/>
    </location>
</feature>
<evidence type="ECO:0000256" key="1">
    <source>
        <dbReference type="SAM" id="Phobius"/>
    </source>
</evidence>
<proteinExistence type="predicted"/>
<protein>
    <submittedName>
        <fullName evidence="2">MFS family permease</fullName>
    </submittedName>
</protein>
<feature type="transmembrane region" description="Helical" evidence="1">
    <location>
        <begin position="244"/>
        <end position="263"/>
    </location>
</feature>
<gene>
    <name evidence="2" type="ORF">HNP65_000735</name>
</gene>
<dbReference type="GO" id="GO:0022857">
    <property type="term" value="F:transmembrane transporter activity"/>
    <property type="evidence" value="ECO:0007669"/>
    <property type="project" value="InterPro"/>
</dbReference>
<dbReference type="SUPFAM" id="SSF103473">
    <property type="entry name" value="MFS general substrate transporter"/>
    <property type="match status" value="1"/>
</dbReference>
<dbReference type="CDD" id="cd06174">
    <property type="entry name" value="MFS"/>
    <property type="match status" value="1"/>
</dbReference>
<feature type="transmembrane region" description="Helical" evidence="1">
    <location>
        <begin position="12"/>
        <end position="34"/>
    </location>
</feature>
<sequence>MTKNESLLIVEGIFSNFYFILTQGVVFTSIALFFNFNEVLLGITAAFPMVFQLLQIVTPSIIEKFKHRKRLLMLFNSFKLLWFVVVISIMLGKKSPMILIITFAISQAFTSLAGNTWSSLVSDIIPSEKRGRYFGIRSVLISFSTLLIFYLFSYIIDNVPEPYNYIYVISIKLIGTILGLISLIPVDDPPLKSLGTISELKEVFSEKNFLKLAFANMYWNFILLLTAPFFSYHQLKNLHIPMTYISYATIVMTLISMLFYFIWGKMSDKLGNKTVMISGILLVSLTPFVWILMNEKYWPIAMGLDAVISGVGWAAINLSLLILPMEAAKRISPMYFAVFGFFGGLGGLIGSLSGGYFAAIFNKYNFYINNYHIFGLQIYFVIEGILRLLAIPIFATVKTQKYVSPTIFVFNVLNVISRRPTQKIYENAKIESAYILKKVPLKKERVKRWW</sequence>
<keyword evidence="1" id="KW-1133">Transmembrane helix</keyword>
<accession>A0A841GR12</accession>
<evidence type="ECO:0000313" key="3">
    <source>
        <dbReference type="Proteomes" id="UP000555828"/>
    </source>
</evidence>
<name>A0A841GR12_9BACT</name>
<dbReference type="PANTHER" id="PTHR23526">
    <property type="entry name" value="INTEGRAL MEMBRANE TRANSPORT PROTEIN-RELATED"/>
    <property type="match status" value="1"/>
</dbReference>
<dbReference type="AlphaFoldDB" id="A0A841GR12"/>
<feature type="transmembrane region" description="Helical" evidence="1">
    <location>
        <begin position="209"/>
        <end position="232"/>
    </location>
</feature>
<keyword evidence="1" id="KW-0812">Transmembrane</keyword>
<dbReference type="Proteomes" id="UP000555828">
    <property type="component" value="Unassembled WGS sequence"/>
</dbReference>
<feature type="transmembrane region" description="Helical" evidence="1">
    <location>
        <begin position="71"/>
        <end position="91"/>
    </location>
</feature>
<reference evidence="2 3" key="1">
    <citation type="submission" date="2020-08" db="EMBL/GenBank/DDBJ databases">
        <title>Genomic Encyclopedia of Type Strains, Phase IV (KMG-IV): sequencing the most valuable type-strain genomes for metagenomic binning, comparative biology and taxonomic classification.</title>
        <authorList>
            <person name="Goeker M."/>
        </authorList>
    </citation>
    <scope>NUCLEOTIDE SEQUENCE [LARGE SCALE GENOMIC DNA]</scope>
    <source>
        <strain evidence="2 3">DSM 13481</strain>
    </source>
</reference>
<dbReference type="EMBL" id="JACHEX010000001">
    <property type="protein sequence ID" value="MBB6062313.1"/>
    <property type="molecule type" value="Genomic_DNA"/>
</dbReference>
<feature type="transmembrane region" description="Helical" evidence="1">
    <location>
        <begin position="373"/>
        <end position="395"/>
    </location>
</feature>
<organism evidence="2 3">
    <name type="scientific">Thermosipho japonicus</name>
    <dbReference type="NCBI Taxonomy" id="90323"/>
    <lineage>
        <taxon>Bacteria</taxon>
        <taxon>Thermotogati</taxon>
        <taxon>Thermotogota</taxon>
        <taxon>Thermotogae</taxon>
        <taxon>Thermotogales</taxon>
        <taxon>Fervidobacteriaceae</taxon>
        <taxon>Thermosipho</taxon>
    </lineage>
</organism>
<dbReference type="Pfam" id="PF07690">
    <property type="entry name" value="MFS_1"/>
    <property type="match status" value="1"/>
</dbReference>
<keyword evidence="1" id="KW-0472">Membrane</keyword>
<dbReference type="PANTHER" id="PTHR23526:SF2">
    <property type="entry name" value="MAJOR FACILITATOR SUPERFAMILY (MFS) PROFILE DOMAIN-CONTAINING PROTEIN"/>
    <property type="match status" value="1"/>
</dbReference>
<feature type="transmembrane region" description="Helical" evidence="1">
    <location>
        <begin position="97"/>
        <end position="117"/>
    </location>
</feature>